<protein>
    <submittedName>
        <fullName evidence="3">Putative membrane protein</fullName>
    </submittedName>
</protein>
<feature type="domain" description="VTT" evidence="2">
    <location>
        <begin position="26"/>
        <end position="133"/>
    </location>
</feature>
<sequence>MFDADFWVLFSSGFLSATLLPGNSEILLLGFLMKGAEILPAWISVTSGNTLGAVTSFLVGALLRRGYSLKFATVHQRSGQWVQKYGMFVLLFSWVPVIGDPLVLAAGFHRLNFMLSLLFVFVGKSIRYFVLVIPFLS</sequence>
<keyword evidence="1" id="KW-0812">Transmembrane</keyword>
<proteinExistence type="predicted"/>
<evidence type="ECO:0000259" key="2">
    <source>
        <dbReference type="Pfam" id="PF09335"/>
    </source>
</evidence>
<evidence type="ECO:0000256" key="1">
    <source>
        <dbReference type="SAM" id="Phobius"/>
    </source>
</evidence>
<accession>A0A0C5VNQ2</accession>
<feature type="transmembrane region" description="Helical" evidence="1">
    <location>
        <begin position="40"/>
        <end position="64"/>
    </location>
</feature>
<dbReference type="PANTHER" id="PTHR42709:SF4">
    <property type="entry name" value="INNER MEMBRANE PROTEIN YQAA"/>
    <property type="match status" value="1"/>
</dbReference>
<dbReference type="Pfam" id="PF09335">
    <property type="entry name" value="VTT_dom"/>
    <property type="match status" value="1"/>
</dbReference>
<reference evidence="3 4" key="1">
    <citation type="submission" date="2014-01" db="EMBL/GenBank/DDBJ databases">
        <title>Full genme sequencing of cellulolytic bacterium Gynuella sunshinyii YC6258T gen. nov., sp. nov.</title>
        <authorList>
            <person name="Khan H."/>
            <person name="Chung E.J."/>
            <person name="Chung Y.R."/>
        </authorList>
    </citation>
    <scope>NUCLEOTIDE SEQUENCE [LARGE SCALE GENOMIC DNA]</scope>
    <source>
        <strain evidence="3 4">YC6258</strain>
    </source>
</reference>
<dbReference type="KEGG" id="gsn:YC6258_03905"/>
<dbReference type="InterPro" id="IPR051311">
    <property type="entry name" value="DedA_domain"/>
</dbReference>
<name>A0A0C5VNQ2_9GAMM</name>
<dbReference type="InterPro" id="IPR032816">
    <property type="entry name" value="VTT_dom"/>
</dbReference>
<dbReference type="HOGENOM" id="CLU_125997_1_0_6"/>
<evidence type="ECO:0000313" key="4">
    <source>
        <dbReference type="Proteomes" id="UP000032266"/>
    </source>
</evidence>
<dbReference type="STRING" id="1445510.YC6258_03905"/>
<feature type="transmembrane region" description="Helical" evidence="1">
    <location>
        <begin position="85"/>
        <end position="107"/>
    </location>
</feature>
<dbReference type="GO" id="GO:0005886">
    <property type="term" value="C:plasma membrane"/>
    <property type="evidence" value="ECO:0007669"/>
    <property type="project" value="UniProtKB-ARBA"/>
</dbReference>
<organism evidence="3 4">
    <name type="scientific">Gynuella sunshinyii YC6258</name>
    <dbReference type="NCBI Taxonomy" id="1445510"/>
    <lineage>
        <taxon>Bacteria</taxon>
        <taxon>Pseudomonadati</taxon>
        <taxon>Pseudomonadota</taxon>
        <taxon>Gammaproteobacteria</taxon>
        <taxon>Oceanospirillales</taxon>
        <taxon>Saccharospirillaceae</taxon>
        <taxon>Gynuella</taxon>
    </lineage>
</organism>
<gene>
    <name evidence="3" type="ORF">YC6258_03905</name>
</gene>
<dbReference type="AlphaFoldDB" id="A0A0C5VNQ2"/>
<evidence type="ECO:0000313" key="3">
    <source>
        <dbReference type="EMBL" id="AJQ95941.1"/>
    </source>
</evidence>
<keyword evidence="1" id="KW-0472">Membrane</keyword>
<dbReference type="PANTHER" id="PTHR42709">
    <property type="entry name" value="ALKALINE PHOSPHATASE LIKE PROTEIN"/>
    <property type="match status" value="1"/>
</dbReference>
<dbReference type="Proteomes" id="UP000032266">
    <property type="component" value="Chromosome"/>
</dbReference>
<keyword evidence="4" id="KW-1185">Reference proteome</keyword>
<feature type="transmembrane region" description="Helical" evidence="1">
    <location>
        <begin position="113"/>
        <end position="136"/>
    </location>
</feature>
<dbReference type="EMBL" id="CP007142">
    <property type="protein sequence ID" value="AJQ95941.1"/>
    <property type="molecule type" value="Genomic_DNA"/>
</dbReference>
<keyword evidence="1" id="KW-1133">Transmembrane helix</keyword>